<evidence type="ECO:0000256" key="3">
    <source>
        <dbReference type="ARBA" id="ARBA00022692"/>
    </source>
</evidence>
<dbReference type="AlphaFoldDB" id="A0A024GVU7"/>
<feature type="transmembrane region" description="Helical" evidence="6">
    <location>
        <begin position="281"/>
        <end position="306"/>
    </location>
</feature>
<dbReference type="InterPro" id="IPR013525">
    <property type="entry name" value="ABC2_TM"/>
</dbReference>
<keyword evidence="2" id="KW-0813">Transport</keyword>
<keyword evidence="3 6" id="KW-0812">Transmembrane</keyword>
<comment type="subcellular location">
    <subcellularLocation>
        <location evidence="1">Membrane</location>
        <topology evidence="1">Multi-pass membrane protein</topology>
    </subcellularLocation>
</comment>
<feature type="transmembrane region" description="Helical" evidence="6">
    <location>
        <begin position="212"/>
        <end position="229"/>
    </location>
</feature>
<feature type="transmembrane region" description="Helical" evidence="6">
    <location>
        <begin position="344"/>
        <end position="362"/>
    </location>
</feature>
<evidence type="ECO:0000256" key="1">
    <source>
        <dbReference type="ARBA" id="ARBA00004141"/>
    </source>
</evidence>
<feature type="transmembrane region" description="Helical" evidence="6">
    <location>
        <begin position="312"/>
        <end position="337"/>
    </location>
</feature>
<dbReference type="EMBL" id="CAIX01000586">
    <property type="protein sequence ID" value="CCI50573.1"/>
    <property type="molecule type" value="Genomic_DNA"/>
</dbReference>
<evidence type="ECO:0000259" key="7">
    <source>
        <dbReference type="Pfam" id="PF01061"/>
    </source>
</evidence>
<comment type="caution">
    <text evidence="8">The sequence shown here is derived from an EMBL/GenBank/DDBJ whole genome shotgun (WGS) entry which is preliminary data.</text>
</comment>
<dbReference type="Proteomes" id="UP000053237">
    <property type="component" value="Unassembled WGS sequence"/>
</dbReference>
<dbReference type="GO" id="GO:0016020">
    <property type="term" value="C:membrane"/>
    <property type="evidence" value="ECO:0007669"/>
    <property type="project" value="UniProtKB-SubCell"/>
</dbReference>
<proteinExistence type="predicted"/>
<feature type="transmembrane region" description="Helical" evidence="6">
    <location>
        <begin position="413"/>
        <end position="436"/>
    </location>
</feature>
<dbReference type="PANTHER" id="PTHR19241">
    <property type="entry name" value="ATP-BINDING CASSETTE TRANSPORTER"/>
    <property type="match status" value="1"/>
</dbReference>
<accession>A0A024GVU7</accession>
<sequence length="552" mass="62556">MIQHYPGIVIESYGLQDCKDTKIGSGMLRGVSGGERKRVTSGEMEIGFRNVTFMDEISTGLDSAAALDIIKLQRALARTFHKTIVIALLQPSLQVFELFDHVILLNQGHVTYQGPRESSPLFQEDGARLSSVPVPADFLLDIGTKEQVRYQTSNFRSQQVCEPMNPTLRRDVEEYMEPSKPFTVTYFRELCVLTKRSWLLTIRNPALVQGRTLMIIISGLLYGTIFYQIEPTNIQVKLGVFFASTMFIALRQVAMIPTFIEARDIFYKQRDANFHRTSCFIFANTLLQMIPIVLRGLVFGTMAYWFCDLMPAFSSFALFTLVMIVVGLVFNAWFFFISMISFDIHIAHPFAMLSILFFALYAGSSLSDHKFLIICYGSIGIIRLPGINYCERFGTTFGKYYLKLFDVYTDQKWILYGFIYLCAMYVLLTIASIFVLEYQRVDVHDYSSAAMEEIDDEDTTHESRKDSYTTLQTPMDNQEEVRLPIGHEDAAFVPVTLCFKNLYDSVPDLNAPKQDLTLLQGISGYAMPRTMTALMGSSGAGKTTLMDVIAGR</sequence>
<evidence type="ECO:0000313" key="8">
    <source>
        <dbReference type="EMBL" id="CCI50573.1"/>
    </source>
</evidence>
<evidence type="ECO:0000256" key="4">
    <source>
        <dbReference type="ARBA" id="ARBA00022989"/>
    </source>
</evidence>
<evidence type="ECO:0000256" key="5">
    <source>
        <dbReference type="ARBA" id="ARBA00023136"/>
    </source>
</evidence>
<keyword evidence="9" id="KW-1185">Reference proteome</keyword>
<dbReference type="Gene3D" id="3.40.50.300">
    <property type="entry name" value="P-loop containing nucleotide triphosphate hydrolases"/>
    <property type="match status" value="2"/>
</dbReference>
<dbReference type="InterPro" id="IPR027417">
    <property type="entry name" value="P-loop_NTPase"/>
</dbReference>
<dbReference type="STRING" id="65357.A0A024GVU7"/>
<evidence type="ECO:0000256" key="2">
    <source>
        <dbReference type="ARBA" id="ARBA00022448"/>
    </source>
</evidence>
<evidence type="ECO:0000256" key="6">
    <source>
        <dbReference type="SAM" id="Phobius"/>
    </source>
</evidence>
<dbReference type="Pfam" id="PF01061">
    <property type="entry name" value="ABC2_membrane"/>
    <property type="match status" value="1"/>
</dbReference>
<name>A0A024GVU7_9STRA</name>
<organism evidence="8 9">
    <name type="scientific">Albugo candida</name>
    <dbReference type="NCBI Taxonomy" id="65357"/>
    <lineage>
        <taxon>Eukaryota</taxon>
        <taxon>Sar</taxon>
        <taxon>Stramenopiles</taxon>
        <taxon>Oomycota</taxon>
        <taxon>Peronosporomycetes</taxon>
        <taxon>Albuginales</taxon>
        <taxon>Albuginaceae</taxon>
        <taxon>Albugo</taxon>
    </lineage>
</organism>
<reference evidence="8 9" key="1">
    <citation type="submission" date="2012-05" db="EMBL/GenBank/DDBJ databases">
        <title>Recombination and specialization in a pathogen metapopulation.</title>
        <authorList>
            <person name="Gardiner A."/>
            <person name="Kemen E."/>
            <person name="Schultz-Larsen T."/>
            <person name="MacLean D."/>
            <person name="Van Oosterhout C."/>
            <person name="Jones J.D.G."/>
        </authorList>
    </citation>
    <scope>NUCLEOTIDE SEQUENCE [LARGE SCALE GENOMIC DNA]</scope>
    <source>
        <strain evidence="8 9">Ac Nc2</strain>
    </source>
</reference>
<dbReference type="InParanoid" id="A0A024GVU7"/>
<keyword evidence="5 6" id="KW-0472">Membrane</keyword>
<dbReference type="GO" id="GO:0140359">
    <property type="term" value="F:ABC-type transporter activity"/>
    <property type="evidence" value="ECO:0007669"/>
    <property type="project" value="InterPro"/>
</dbReference>
<feature type="domain" description="ABC-2 type transporter transmembrane" evidence="7">
    <location>
        <begin position="189"/>
        <end position="364"/>
    </location>
</feature>
<protein>
    <recommendedName>
        <fullName evidence="7">ABC-2 type transporter transmembrane domain-containing protein</fullName>
    </recommendedName>
</protein>
<dbReference type="OrthoDB" id="123799at2759"/>
<feature type="transmembrane region" description="Helical" evidence="6">
    <location>
        <begin position="241"/>
        <end position="260"/>
    </location>
</feature>
<evidence type="ECO:0000313" key="9">
    <source>
        <dbReference type="Proteomes" id="UP000053237"/>
    </source>
</evidence>
<keyword evidence="4 6" id="KW-1133">Transmembrane helix</keyword>
<dbReference type="SUPFAM" id="SSF52540">
    <property type="entry name" value="P-loop containing nucleoside triphosphate hydrolases"/>
    <property type="match status" value="2"/>
</dbReference>
<gene>
    <name evidence="8" type="ORF">BN9_125120</name>
</gene>